<keyword evidence="4" id="KW-0233">DNA recombination</keyword>
<feature type="compositionally biased region" description="Pro residues" evidence="6">
    <location>
        <begin position="1"/>
        <end position="16"/>
    </location>
</feature>
<dbReference type="InterPro" id="IPR011010">
    <property type="entry name" value="DNA_brk_join_enz"/>
</dbReference>
<dbReference type="InterPro" id="IPR050090">
    <property type="entry name" value="Tyrosine_recombinase_XerCD"/>
</dbReference>
<reference evidence="9 10" key="1">
    <citation type="submission" date="2019-01" db="EMBL/GenBank/DDBJ databases">
        <authorList>
            <person name="Chen W.-M."/>
        </authorList>
    </citation>
    <scope>NUCLEOTIDE SEQUENCE [LARGE SCALE GENOMIC DNA]</scope>
    <source>
        <strain evidence="9 10">KYPY4</strain>
    </source>
</reference>
<evidence type="ECO:0000256" key="1">
    <source>
        <dbReference type="ARBA" id="ARBA00008857"/>
    </source>
</evidence>
<feature type="domain" description="Core-binding (CB)" evidence="8">
    <location>
        <begin position="23"/>
        <end position="106"/>
    </location>
</feature>
<dbReference type="InterPro" id="IPR002104">
    <property type="entry name" value="Integrase_catalytic"/>
</dbReference>
<evidence type="ECO:0000256" key="4">
    <source>
        <dbReference type="ARBA" id="ARBA00023172"/>
    </source>
</evidence>
<proteinExistence type="inferred from homology"/>
<dbReference type="CDD" id="cd01193">
    <property type="entry name" value="INT_IntI_C"/>
    <property type="match status" value="1"/>
</dbReference>
<evidence type="ECO:0000256" key="6">
    <source>
        <dbReference type="SAM" id="MobiDB-lite"/>
    </source>
</evidence>
<dbReference type="NCBIfam" id="TIGR02249">
    <property type="entry name" value="integrase_gron"/>
    <property type="match status" value="1"/>
</dbReference>
<dbReference type="InterPro" id="IPR004107">
    <property type="entry name" value="Integrase_SAM-like_N"/>
</dbReference>
<dbReference type="Gene3D" id="1.10.150.130">
    <property type="match status" value="1"/>
</dbReference>
<accession>A0A437R8G9</accession>
<sequence length="404" mass="45417">MPASRPPARPQPPLAWPPGFQAEQPPRLLDAVRAQVRYRHYSLRTEEVYVRWVRSFVRFHEMRHPLELAQPEIEAFLGWLATERNVSPSTHRQALSALLFLYQKVLNTPVPWMDDIGRPQQQRRLPVVLAQDEVLRVLAVLDEMQHAAPSGGPAFYAAHGLFGRLLYGTGMRLMEGLRLRVKDIDFRQRAIIVREGKGAHDRLVMLPAALEAPLREQLDRVRALWQADRAAGAAPVQLPYALDRKYPRAGLSWSWFWVFPGAQPSQDPRGAGERRHHVHDQSFQRVFRRALDQAGIDKPASPHTLRHSFATHLLQAGYDIRTVQELLGHADVSTTMIYTHVLRLGGGAVRSPLDHLAPTVFSPAPASPQPAPPRAREPEPFYALPCLQALSPAPARPAAALWPA</sequence>
<keyword evidence="3 5" id="KW-0238">DNA-binding</keyword>
<dbReference type="Gene3D" id="1.10.443.10">
    <property type="entry name" value="Intergrase catalytic core"/>
    <property type="match status" value="1"/>
</dbReference>
<evidence type="ECO:0000256" key="3">
    <source>
        <dbReference type="ARBA" id="ARBA00023125"/>
    </source>
</evidence>
<evidence type="ECO:0000259" key="7">
    <source>
        <dbReference type="PROSITE" id="PS51898"/>
    </source>
</evidence>
<evidence type="ECO:0000256" key="2">
    <source>
        <dbReference type="ARBA" id="ARBA00022908"/>
    </source>
</evidence>
<dbReference type="Proteomes" id="UP000285575">
    <property type="component" value="Unassembled WGS sequence"/>
</dbReference>
<comment type="caution">
    <text evidence="9">The sequence shown here is derived from an EMBL/GenBank/DDBJ whole genome shotgun (WGS) entry which is preliminary data.</text>
</comment>
<dbReference type="Pfam" id="PF13495">
    <property type="entry name" value="Phage_int_SAM_4"/>
    <property type="match status" value="1"/>
</dbReference>
<dbReference type="GO" id="GO:0015074">
    <property type="term" value="P:DNA integration"/>
    <property type="evidence" value="ECO:0007669"/>
    <property type="project" value="UniProtKB-KW"/>
</dbReference>
<evidence type="ECO:0000259" key="8">
    <source>
        <dbReference type="PROSITE" id="PS51900"/>
    </source>
</evidence>
<dbReference type="PANTHER" id="PTHR30349:SF64">
    <property type="entry name" value="PROPHAGE INTEGRASE INTD-RELATED"/>
    <property type="match status" value="1"/>
</dbReference>
<gene>
    <name evidence="9" type="ORF">EOE66_21415</name>
</gene>
<dbReference type="Pfam" id="PF00589">
    <property type="entry name" value="Phage_integrase"/>
    <property type="match status" value="1"/>
</dbReference>
<dbReference type="SUPFAM" id="SSF56349">
    <property type="entry name" value="DNA breaking-rejoining enzymes"/>
    <property type="match status" value="1"/>
</dbReference>
<dbReference type="GO" id="GO:0003677">
    <property type="term" value="F:DNA binding"/>
    <property type="evidence" value="ECO:0007669"/>
    <property type="project" value="UniProtKB-UniRule"/>
</dbReference>
<dbReference type="NCBIfam" id="NF011946">
    <property type="entry name" value="PRK15417.1"/>
    <property type="match status" value="1"/>
</dbReference>
<protein>
    <submittedName>
        <fullName evidence="9">Integron integrase</fullName>
    </submittedName>
</protein>
<feature type="domain" description="Tyr recombinase" evidence="7">
    <location>
        <begin position="124"/>
        <end position="354"/>
    </location>
</feature>
<dbReference type="AlphaFoldDB" id="A0A437R8G9"/>
<dbReference type="EMBL" id="SACR01000008">
    <property type="protein sequence ID" value="RVU43069.1"/>
    <property type="molecule type" value="Genomic_DNA"/>
</dbReference>
<organism evidence="9 10">
    <name type="scientific">Rubrivivax rivuli</name>
    <dbReference type="NCBI Taxonomy" id="1862385"/>
    <lineage>
        <taxon>Bacteria</taxon>
        <taxon>Pseudomonadati</taxon>
        <taxon>Pseudomonadota</taxon>
        <taxon>Betaproteobacteria</taxon>
        <taxon>Burkholderiales</taxon>
        <taxon>Sphaerotilaceae</taxon>
        <taxon>Rubrivivax</taxon>
    </lineage>
</organism>
<dbReference type="PROSITE" id="PS51898">
    <property type="entry name" value="TYR_RECOMBINASE"/>
    <property type="match status" value="1"/>
</dbReference>
<evidence type="ECO:0000256" key="5">
    <source>
        <dbReference type="PROSITE-ProRule" id="PRU01248"/>
    </source>
</evidence>
<keyword evidence="10" id="KW-1185">Reference proteome</keyword>
<evidence type="ECO:0000313" key="9">
    <source>
        <dbReference type="EMBL" id="RVU43069.1"/>
    </source>
</evidence>
<dbReference type="PANTHER" id="PTHR30349">
    <property type="entry name" value="PHAGE INTEGRASE-RELATED"/>
    <property type="match status" value="1"/>
</dbReference>
<dbReference type="OrthoDB" id="9801717at2"/>
<dbReference type="GO" id="GO:0006310">
    <property type="term" value="P:DNA recombination"/>
    <property type="evidence" value="ECO:0007669"/>
    <property type="project" value="UniProtKB-KW"/>
</dbReference>
<dbReference type="InterPro" id="IPR011946">
    <property type="entry name" value="Integrase_integron-type"/>
</dbReference>
<keyword evidence="2" id="KW-0229">DNA integration</keyword>
<dbReference type="InterPro" id="IPR013762">
    <property type="entry name" value="Integrase-like_cat_sf"/>
</dbReference>
<comment type="similarity">
    <text evidence="1">Belongs to the 'phage' integrase family.</text>
</comment>
<dbReference type="InterPro" id="IPR044068">
    <property type="entry name" value="CB"/>
</dbReference>
<name>A0A437R8G9_9BURK</name>
<feature type="region of interest" description="Disordered" evidence="6">
    <location>
        <begin position="1"/>
        <end position="22"/>
    </location>
</feature>
<dbReference type="InterPro" id="IPR010998">
    <property type="entry name" value="Integrase_recombinase_N"/>
</dbReference>
<evidence type="ECO:0000313" key="10">
    <source>
        <dbReference type="Proteomes" id="UP000285575"/>
    </source>
</evidence>
<dbReference type="PROSITE" id="PS51900">
    <property type="entry name" value="CB"/>
    <property type="match status" value="1"/>
</dbReference>